<proteinExistence type="predicted"/>
<feature type="compositionally biased region" description="Basic and acidic residues" evidence="1">
    <location>
        <begin position="163"/>
        <end position="182"/>
    </location>
</feature>
<dbReference type="STRING" id="1664694.A0A0N1NYL7"/>
<dbReference type="GeneID" id="28739839"/>
<feature type="compositionally biased region" description="Basic and acidic residues" evidence="1">
    <location>
        <begin position="416"/>
        <end position="426"/>
    </location>
</feature>
<feature type="compositionally biased region" description="Basic and acidic residues" evidence="1">
    <location>
        <begin position="331"/>
        <end position="340"/>
    </location>
</feature>
<organism evidence="3 4">
    <name type="scientific">Cyphellophora attinorum</name>
    <dbReference type="NCBI Taxonomy" id="1664694"/>
    <lineage>
        <taxon>Eukaryota</taxon>
        <taxon>Fungi</taxon>
        <taxon>Dikarya</taxon>
        <taxon>Ascomycota</taxon>
        <taxon>Pezizomycotina</taxon>
        <taxon>Eurotiomycetes</taxon>
        <taxon>Chaetothyriomycetidae</taxon>
        <taxon>Chaetothyriales</taxon>
        <taxon>Cyphellophoraceae</taxon>
        <taxon>Cyphellophora</taxon>
    </lineage>
</organism>
<feature type="transmembrane region" description="Helical" evidence="2">
    <location>
        <begin position="727"/>
        <end position="751"/>
    </location>
</feature>
<gene>
    <name evidence="3" type="ORF">AB675_7579</name>
</gene>
<keyword evidence="2" id="KW-0472">Membrane</keyword>
<evidence type="ECO:0000313" key="3">
    <source>
        <dbReference type="EMBL" id="KPI40380.1"/>
    </source>
</evidence>
<comment type="caution">
    <text evidence="3">The sequence shown here is derived from an EMBL/GenBank/DDBJ whole genome shotgun (WGS) entry which is preliminary data.</text>
</comment>
<sequence length="756" mass="80541">MSSEAGLSRSGSLTDWLRTSFKGGMSSFKPKKPQDNARLKARLSKEPPSRPSSAAAAEHINDKTQDGKPVELPTKEPERKPTAETTNSSVIDPDYSPNKKAFRKSGGKPTIPAGQSFFEDSSSDEEPESPVLQRASSVRVANPVLVRNVSNATGAVSHSTPLRKHDERPITPENNSDAKDGPADALRMLEANSAKPLPMPSTPPASQGHSTTTSTLGGDITASPASTVFSNVQAASSPPSTPPITITTPLPPLSALRSNPVTPTTELTSARLSRALSAPTPPNRNPNRRVTIRPSDLVIGEDHDHKLFRDSVITTPYPGSASDSLANKNKRLSDIPDEPSRANSVGSTAKPPIQLLSPHALTASPHGPGDRDRFPSLTSTESLLVTLSLFGKPNTASTVEVTIPLAATQPRQPLSLRRETRKERAARPNLTAPDFDDSNLFTLLRKHYHSHLVGGRAKRVCLLPTRTLSNATSIPASDTMNTNDIAHLNDPYDFLAHLREPSLGKGKRNYLLWLRNNQSSGQQVNRRGPSSSFSTAATIETPVAVTATETGFPANEASPVSTSKKSDVHPAFGGTFLSSPTTTLPSIQHSTTSNNSKVSYPRMPFQTSHAYNAASVFAHGALPPSTKPAQATGPHIALHHRTNLLTLSLAGFLVFLAGLITVIVWVLVGVPGLAAGQRELPSFHEKFVDAGSTTDVVATNATALAAFDTYRVAASYGDWHVDAQMRVLTALVMGGVVWFGGGVAVLGWWAAGWMLL</sequence>
<dbReference type="AlphaFoldDB" id="A0A0N1NYL7"/>
<feature type="region of interest" description="Disordered" evidence="1">
    <location>
        <begin position="315"/>
        <end position="374"/>
    </location>
</feature>
<evidence type="ECO:0000256" key="1">
    <source>
        <dbReference type="SAM" id="MobiDB-lite"/>
    </source>
</evidence>
<feature type="compositionally biased region" description="Basic and acidic residues" evidence="1">
    <location>
        <begin position="32"/>
        <end position="48"/>
    </location>
</feature>
<dbReference type="OrthoDB" id="4157429at2759"/>
<evidence type="ECO:0000313" key="4">
    <source>
        <dbReference type="Proteomes" id="UP000038010"/>
    </source>
</evidence>
<evidence type="ECO:0000256" key="2">
    <source>
        <dbReference type="SAM" id="Phobius"/>
    </source>
</evidence>
<feature type="compositionally biased region" description="Basic and acidic residues" evidence="1">
    <location>
        <begin position="59"/>
        <end position="82"/>
    </location>
</feature>
<feature type="region of interest" description="Disordered" evidence="1">
    <location>
        <begin position="1"/>
        <end position="291"/>
    </location>
</feature>
<feature type="region of interest" description="Disordered" evidence="1">
    <location>
        <begin position="410"/>
        <end position="432"/>
    </location>
</feature>
<dbReference type="RefSeq" id="XP_018000343.1">
    <property type="nucleotide sequence ID" value="XM_018147959.1"/>
</dbReference>
<dbReference type="VEuPathDB" id="FungiDB:AB675_7579"/>
<reference evidence="3 4" key="1">
    <citation type="submission" date="2015-06" db="EMBL/GenBank/DDBJ databases">
        <title>Draft genome of the ant-associated black yeast Phialophora attae CBS 131958.</title>
        <authorList>
            <person name="Moreno L.F."/>
            <person name="Stielow B.J."/>
            <person name="de Hoog S."/>
            <person name="Vicente V.A."/>
            <person name="Weiss V.A."/>
            <person name="de Vries M."/>
            <person name="Cruz L.M."/>
            <person name="Souza E.M."/>
        </authorList>
    </citation>
    <scope>NUCLEOTIDE SEQUENCE [LARGE SCALE GENOMIC DNA]</scope>
    <source>
        <strain evidence="3 4">CBS 131958</strain>
    </source>
</reference>
<accession>A0A0N1NYL7</accession>
<feature type="compositionally biased region" description="Polar residues" evidence="1">
    <location>
        <begin position="223"/>
        <end position="235"/>
    </location>
</feature>
<dbReference type="EMBL" id="LFJN01000012">
    <property type="protein sequence ID" value="KPI40380.1"/>
    <property type="molecule type" value="Genomic_DNA"/>
</dbReference>
<protein>
    <submittedName>
        <fullName evidence="3">Uncharacterized protein</fullName>
    </submittedName>
</protein>
<feature type="compositionally biased region" description="Polar residues" evidence="1">
    <location>
        <begin position="256"/>
        <end position="271"/>
    </location>
</feature>
<keyword evidence="2" id="KW-0812">Transmembrane</keyword>
<feature type="compositionally biased region" description="Polar residues" evidence="1">
    <location>
        <begin position="1"/>
        <end position="13"/>
    </location>
</feature>
<dbReference type="Proteomes" id="UP000038010">
    <property type="component" value="Unassembled WGS sequence"/>
</dbReference>
<keyword evidence="4" id="KW-1185">Reference proteome</keyword>
<keyword evidence="2" id="KW-1133">Transmembrane helix</keyword>
<feature type="compositionally biased region" description="Polar residues" evidence="1">
    <location>
        <begin position="204"/>
        <end position="216"/>
    </location>
</feature>
<name>A0A0N1NYL7_9EURO</name>
<feature type="transmembrane region" description="Helical" evidence="2">
    <location>
        <begin position="644"/>
        <end position="668"/>
    </location>
</feature>
<feature type="compositionally biased region" description="Polar residues" evidence="1">
    <location>
        <begin position="148"/>
        <end position="160"/>
    </location>
</feature>